<gene>
    <name evidence="1" type="ORF">ECRASSUSDP1_LOCUS845</name>
</gene>
<accession>A0AAD1U5U2</accession>
<reference evidence="1" key="1">
    <citation type="submission" date="2023-07" db="EMBL/GenBank/DDBJ databases">
        <authorList>
            <consortium name="AG Swart"/>
            <person name="Singh M."/>
            <person name="Singh A."/>
            <person name="Seah K."/>
            <person name="Emmerich C."/>
        </authorList>
    </citation>
    <scope>NUCLEOTIDE SEQUENCE</scope>
    <source>
        <strain evidence="1">DP1</strain>
    </source>
</reference>
<evidence type="ECO:0000313" key="2">
    <source>
        <dbReference type="Proteomes" id="UP001295684"/>
    </source>
</evidence>
<sequence>MGDRDWFFGRQSIEKVVEGGKDNSMGKCRYLVEFKRKAFICFHYQKMIKICISFTH</sequence>
<dbReference type="AlphaFoldDB" id="A0AAD1U5U2"/>
<comment type="caution">
    <text evidence="1">The sequence shown here is derived from an EMBL/GenBank/DDBJ whole genome shotgun (WGS) entry which is preliminary data.</text>
</comment>
<proteinExistence type="predicted"/>
<organism evidence="1 2">
    <name type="scientific">Euplotes crassus</name>
    <dbReference type="NCBI Taxonomy" id="5936"/>
    <lineage>
        <taxon>Eukaryota</taxon>
        <taxon>Sar</taxon>
        <taxon>Alveolata</taxon>
        <taxon>Ciliophora</taxon>
        <taxon>Intramacronucleata</taxon>
        <taxon>Spirotrichea</taxon>
        <taxon>Hypotrichia</taxon>
        <taxon>Euplotida</taxon>
        <taxon>Euplotidae</taxon>
        <taxon>Moneuplotes</taxon>
    </lineage>
</organism>
<dbReference type="EMBL" id="CAMPGE010000796">
    <property type="protein sequence ID" value="CAI2359554.1"/>
    <property type="molecule type" value="Genomic_DNA"/>
</dbReference>
<evidence type="ECO:0000313" key="1">
    <source>
        <dbReference type="EMBL" id="CAI2359554.1"/>
    </source>
</evidence>
<keyword evidence="2" id="KW-1185">Reference proteome</keyword>
<name>A0AAD1U5U2_EUPCR</name>
<dbReference type="Proteomes" id="UP001295684">
    <property type="component" value="Unassembled WGS sequence"/>
</dbReference>
<protein>
    <submittedName>
        <fullName evidence="1">Uncharacterized protein</fullName>
    </submittedName>
</protein>